<organism evidence="3 4">
    <name type="scientific">Paenibacillus odorifer</name>
    <dbReference type="NCBI Taxonomy" id="189426"/>
    <lineage>
        <taxon>Bacteria</taxon>
        <taxon>Bacillati</taxon>
        <taxon>Bacillota</taxon>
        <taxon>Bacilli</taxon>
        <taxon>Bacillales</taxon>
        <taxon>Paenibacillaceae</taxon>
        <taxon>Paenibacillus</taxon>
    </lineage>
</organism>
<dbReference type="GO" id="GO:0005829">
    <property type="term" value="C:cytosol"/>
    <property type="evidence" value="ECO:0007669"/>
    <property type="project" value="TreeGrafter"/>
</dbReference>
<proteinExistence type="inferred from homology"/>
<dbReference type="Proteomes" id="UP000187465">
    <property type="component" value="Unassembled WGS sequence"/>
</dbReference>
<dbReference type="PANTHER" id="PTHR31223">
    <property type="entry name" value="LOG FAMILY PROTEIN YJL055W"/>
    <property type="match status" value="1"/>
</dbReference>
<evidence type="ECO:0000313" key="4">
    <source>
        <dbReference type="Proteomes" id="UP000187465"/>
    </source>
</evidence>
<name>A0A1R0XCA4_9BACL</name>
<keyword evidence="2" id="KW-0203">Cytokinin biosynthesis</keyword>
<comment type="similarity">
    <text evidence="1 2">Belongs to the LOG family.</text>
</comment>
<sequence length="208" mass="22631">MAFTICVFAGSNPGLNSEYTEMARELGYHIAAQGCRLVYGGSRNGLMGQVADGVLANGGEAVGIMPVDLFQDEIRHSGLTNLIEVSSMHERKAVMSGMADAFIALPGGLGTFDELFEILCWMQIGIHQKPIGLLNVRGYFNPLQALISHSVAEGFAPKTALQMLHTNSDPEYLLELMRGRIDHSNETKGKARSRLSARFKVSTALRCE</sequence>
<keyword evidence="2" id="KW-0378">Hydrolase</keyword>
<comment type="caution">
    <text evidence="3">The sequence shown here is derived from an EMBL/GenBank/DDBJ whole genome shotgun (WGS) entry which is preliminary data.</text>
</comment>
<evidence type="ECO:0000256" key="1">
    <source>
        <dbReference type="ARBA" id="ARBA00006763"/>
    </source>
</evidence>
<accession>A0A1R0XCA4</accession>
<protein>
    <recommendedName>
        <fullName evidence="2">Cytokinin riboside 5'-monophosphate phosphoribohydrolase</fullName>
        <ecNumber evidence="2">3.2.2.n1</ecNumber>
    </recommendedName>
</protein>
<dbReference type="PANTHER" id="PTHR31223:SF70">
    <property type="entry name" value="LOG FAMILY PROTEIN YJL055W"/>
    <property type="match status" value="1"/>
</dbReference>
<evidence type="ECO:0000256" key="2">
    <source>
        <dbReference type="RuleBase" id="RU363015"/>
    </source>
</evidence>
<evidence type="ECO:0000313" key="3">
    <source>
        <dbReference type="EMBL" id="OMD32699.1"/>
    </source>
</evidence>
<dbReference type="InterPro" id="IPR031100">
    <property type="entry name" value="LOG_fam"/>
</dbReference>
<dbReference type="Gene3D" id="3.40.50.450">
    <property type="match status" value="1"/>
</dbReference>
<dbReference type="SUPFAM" id="SSF102405">
    <property type="entry name" value="MCP/YpsA-like"/>
    <property type="match status" value="1"/>
</dbReference>
<dbReference type="RefSeq" id="WP_076179014.1">
    <property type="nucleotide sequence ID" value="NZ_MKQP01000016.1"/>
</dbReference>
<dbReference type="GO" id="GO:0009691">
    <property type="term" value="P:cytokinin biosynthetic process"/>
    <property type="evidence" value="ECO:0007669"/>
    <property type="project" value="UniProtKB-UniRule"/>
</dbReference>
<gene>
    <name evidence="3" type="ORF">BJP51_14290</name>
</gene>
<dbReference type="EMBL" id="MKQP01000016">
    <property type="protein sequence ID" value="OMD32699.1"/>
    <property type="molecule type" value="Genomic_DNA"/>
</dbReference>
<dbReference type="InterPro" id="IPR005269">
    <property type="entry name" value="LOG"/>
</dbReference>
<dbReference type="GO" id="GO:0016799">
    <property type="term" value="F:hydrolase activity, hydrolyzing N-glycosyl compounds"/>
    <property type="evidence" value="ECO:0007669"/>
    <property type="project" value="TreeGrafter"/>
</dbReference>
<dbReference type="NCBIfam" id="TIGR00730">
    <property type="entry name" value="Rossman fold protein, TIGR00730 family"/>
    <property type="match status" value="1"/>
</dbReference>
<dbReference type="EC" id="3.2.2.n1" evidence="2"/>
<dbReference type="AlphaFoldDB" id="A0A1R0XCA4"/>
<dbReference type="Pfam" id="PF03641">
    <property type="entry name" value="Lysine_decarbox"/>
    <property type="match status" value="1"/>
</dbReference>
<reference evidence="3 4" key="1">
    <citation type="submission" date="2016-10" db="EMBL/GenBank/DDBJ databases">
        <title>Paenibacillus species isolates.</title>
        <authorList>
            <person name="Beno S.M."/>
        </authorList>
    </citation>
    <scope>NUCLEOTIDE SEQUENCE [LARGE SCALE GENOMIC DNA]</scope>
    <source>
        <strain evidence="3 4">FSL H7-0604</strain>
    </source>
</reference>